<comment type="caution">
    <text evidence="1">The sequence shown here is derived from an EMBL/GenBank/DDBJ whole genome shotgun (WGS) entry which is preliminary data.</text>
</comment>
<reference evidence="1" key="2">
    <citation type="journal article" date="2021" name="Genome Biol. Evol.">
        <title>Developing a high-quality reference genome for a parasitic bivalve with doubly uniparental inheritance (Bivalvia: Unionida).</title>
        <authorList>
            <person name="Smith C.H."/>
        </authorList>
    </citation>
    <scope>NUCLEOTIDE SEQUENCE</scope>
    <source>
        <strain evidence="1">CHS0354</strain>
        <tissue evidence="1">Mantle</tissue>
    </source>
</reference>
<name>A0AAE0VSL4_9BIVA</name>
<gene>
    <name evidence="1" type="ORF">CHS0354_032849</name>
</gene>
<dbReference type="PANTHER" id="PTHR31400:SF1">
    <property type="entry name" value="PROTEIN GUCD1"/>
    <property type="match status" value="1"/>
</dbReference>
<dbReference type="AlphaFoldDB" id="A0AAE0VSL4"/>
<keyword evidence="2" id="KW-1185">Reference proteome</keyword>
<organism evidence="1 2">
    <name type="scientific">Potamilus streckersoni</name>
    <dbReference type="NCBI Taxonomy" id="2493646"/>
    <lineage>
        <taxon>Eukaryota</taxon>
        <taxon>Metazoa</taxon>
        <taxon>Spiralia</taxon>
        <taxon>Lophotrochozoa</taxon>
        <taxon>Mollusca</taxon>
        <taxon>Bivalvia</taxon>
        <taxon>Autobranchia</taxon>
        <taxon>Heteroconchia</taxon>
        <taxon>Palaeoheterodonta</taxon>
        <taxon>Unionida</taxon>
        <taxon>Unionoidea</taxon>
        <taxon>Unionidae</taxon>
        <taxon>Ambleminae</taxon>
        <taxon>Lampsilini</taxon>
        <taxon>Potamilus</taxon>
    </lineage>
</organism>
<dbReference type="InterPro" id="IPR018616">
    <property type="entry name" value="GUCD1"/>
</dbReference>
<dbReference type="Pfam" id="PF09778">
    <property type="entry name" value="Guanylate_cyc_2"/>
    <property type="match status" value="1"/>
</dbReference>
<dbReference type="Proteomes" id="UP001195483">
    <property type="component" value="Unassembled WGS sequence"/>
</dbReference>
<dbReference type="PANTHER" id="PTHR31400">
    <property type="entry name" value="GUANYLYL CYCLASE DOMAIN CONTAINING PROTEIN 1 GUCD1"/>
    <property type="match status" value="1"/>
</dbReference>
<protein>
    <recommendedName>
        <fullName evidence="3">Guanylyl cyclase</fullName>
    </recommendedName>
</protein>
<accession>A0AAE0VSL4</accession>
<evidence type="ECO:0000313" key="1">
    <source>
        <dbReference type="EMBL" id="KAK3587642.1"/>
    </source>
</evidence>
<reference evidence="1" key="1">
    <citation type="journal article" date="2021" name="Genome Biol. Evol.">
        <title>A High-Quality Reference Genome for a Parasitic Bivalve with Doubly Uniparental Inheritance (Bivalvia: Unionida).</title>
        <authorList>
            <person name="Smith C.H."/>
        </authorList>
    </citation>
    <scope>NUCLEOTIDE SEQUENCE</scope>
    <source>
        <strain evidence="1">CHS0354</strain>
    </source>
</reference>
<evidence type="ECO:0000313" key="2">
    <source>
        <dbReference type="Proteomes" id="UP001195483"/>
    </source>
</evidence>
<reference evidence="1" key="3">
    <citation type="submission" date="2023-05" db="EMBL/GenBank/DDBJ databases">
        <authorList>
            <person name="Smith C.H."/>
        </authorList>
    </citation>
    <scope>NUCLEOTIDE SEQUENCE</scope>
    <source>
        <strain evidence="1">CHS0354</strain>
        <tissue evidence="1">Mantle</tissue>
    </source>
</reference>
<proteinExistence type="predicted"/>
<sequence length="281" mass="32133">MSSPTANNIAVLGLCSSTPLKSSCQLETYLCGRDYADVFQSKMSERIYADSGGSVTESKVVHNVPMCIQSYSWDCGLACSSMVLRYLGFDPHNVYTSDLDSLQCGESIWTIDLAVLMQKYDIRHKLCTITLGVDKTYSKEGFYKRRFISDEERVNKLFQDAFTLGIIIEKRSVTMEEIIEHIQLGNIAVFLVDWNYLECIWCDRHRCRTCKCFPCLSACCDGYQGHYVVVCGFDLKKRRLFYKNPAFDTELCCSRMDRFDIARKSHGTDEDVVFVYKDGKS</sequence>
<dbReference type="Gene3D" id="3.90.70.10">
    <property type="entry name" value="Cysteine proteinases"/>
    <property type="match status" value="1"/>
</dbReference>
<dbReference type="EMBL" id="JAEAOA010001935">
    <property type="protein sequence ID" value="KAK3587642.1"/>
    <property type="molecule type" value="Genomic_DNA"/>
</dbReference>
<evidence type="ECO:0008006" key="3">
    <source>
        <dbReference type="Google" id="ProtNLM"/>
    </source>
</evidence>